<dbReference type="AlphaFoldDB" id="A0A6M3KVZ5"/>
<organism evidence="1">
    <name type="scientific">viral metagenome</name>
    <dbReference type="NCBI Taxonomy" id="1070528"/>
    <lineage>
        <taxon>unclassified sequences</taxon>
        <taxon>metagenomes</taxon>
        <taxon>organismal metagenomes</taxon>
    </lineage>
</organism>
<name>A0A6M3KVZ5_9ZZZZ</name>
<dbReference type="Gene3D" id="3.10.150.10">
    <property type="entry name" value="DNA Polymerase III, subunit A, domain 2"/>
    <property type="match status" value="1"/>
</dbReference>
<evidence type="ECO:0008006" key="2">
    <source>
        <dbReference type="Google" id="ProtNLM"/>
    </source>
</evidence>
<protein>
    <recommendedName>
        <fullName evidence="2">DNA polymerase</fullName>
    </recommendedName>
</protein>
<dbReference type="EMBL" id="MT142627">
    <property type="protein sequence ID" value="QJA86286.1"/>
    <property type="molecule type" value="Genomic_DNA"/>
</dbReference>
<reference evidence="1" key="1">
    <citation type="submission" date="2020-03" db="EMBL/GenBank/DDBJ databases">
        <title>The deep terrestrial virosphere.</title>
        <authorList>
            <person name="Holmfeldt K."/>
            <person name="Nilsson E."/>
            <person name="Simone D."/>
            <person name="Lopez-Fernandez M."/>
            <person name="Wu X."/>
            <person name="de Brujin I."/>
            <person name="Lundin D."/>
            <person name="Andersson A."/>
            <person name="Bertilsson S."/>
            <person name="Dopson M."/>
        </authorList>
    </citation>
    <scope>NUCLEOTIDE SEQUENCE</scope>
    <source>
        <strain evidence="1">MM415B02099</strain>
    </source>
</reference>
<dbReference type="Gene3D" id="3.70.10.10">
    <property type="match status" value="1"/>
</dbReference>
<evidence type="ECO:0000313" key="1">
    <source>
        <dbReference type="EMBL" id="QJA86286.1"/>
    </source>
</evidence>
<gene>
    <name evidence="1" type="ORF">MM415B02099_0009</name>
</gene>
<proteinExistence type="predicted"/>
<sequence length="345" mass="39123">MKYMKKDLLKAFEAVRPGLAPKEIEEQFQHFLFTGTDLITYRGNICIHYPFETDFFCSVKAKEIIKQISKDSTQDYVEIVLEGDILRIFNKKQKTNVATHQGEAIIKSIEEIQSQMGDWQTAPEDFLNGLFLCMFSTTKDETLGRLTCLRCEGNEVYSSDSVRGSKYRMKGNVTEKGDHFLIKASVVRYLNLFKVSEFCRSKGWIHFKTPQNAVFSTSLIEGDIPQSSFLNAGTVGTCIKLAGREGEIMEDLDALTEVSAGEMEYDKTTIVTITKNLWSMYGIKEGINSTRDTEIEYDGKDITFGINPSFLLQVLKTATTLYVSDYIFLQSGPFDHILALKDTYV</sequence>
<accession>A0A6M3KVZ5</accession>